<gene>
    <name evidence="1" type="ORF">SAMN04488059_13117</name>
</gene>
<dbReference type="EMBL" id="FOMB01000031">
    <property type="protein sequence ID" value="SFD23502.1"/>
    <property type="molecule type" value="Genomic_DNA"/>
</dbReference>
<evidence type="ECO:0000313" key="1">
    <source>
        <dbReference type="EMBL" id="SFD23502.1"/>
    </source>
</evidence>
<dbReference type="AlphaFoldDB" id="A0A1I1QND2"/>
<dbReference type="Proteomes" id="UP000182258">
    <property type="component" value="Unassembled WGS sequence"/>
</dbReference>
<sequence>MSHILNPLERSALTALRDGWIATNAVSGLRFSRRPLESLRTMGLAIVTPSGRNDRQFGYAIAADGWRCIYGFTREQLDSFPDTAPAPFRVWQWPLAELPRASAA</sequence>
<dbReference type="RefSeq" id="WP_046169587.1">
    <property type="nucleotide sequence ID" value="NZ_FOMB01000031.1"/>
</dbReference>
<proteinExistence type="predicted"/>
<evidence type="ECO:0000313" key="2">
    <source>
        <dbReference type="Proteomes" id="UP000182258"/>
    </source>
</evidence>
<reference evidence="1 2" key="1">
    <citation type="submission" date="2016-10" db="EMBL/GenBank/DDBJ databases">
        <authorList>
            <person name="de Groot N.N."/>
        </authorList>
    </citation>
    <scope>NUCLEOTIDE SEQUENCE [LARGE SCALE GENOMIC DNA]</scope>
    <source>
        <strain evidence="1 2">CGMCC 1.10210</strain>
    </source>
</reference>
<name>A0A1I1QND2_9HYPH</name>
<organism evidence="1 2">
    <name type="scientific">Devosia psychrophila</name>
    <dbReference type="NCBI Taxonomy" id="728005"/>
    <lineage>
        <taxon>Bacteria</taxon>
        <taxon>Pseudomonadati</taxon>
        <taxon>Pseudomonadota</taxon>
        <taxon>Alphaproteobacteria</taxon>
        <taxon>Hyphomicrobiales</taxon>
        <taxon>Devosiaceae</taxon>
        <taxon>Devosia</taxon>
    </lineage>
</organism>
<dbReference type="OrthoDB" id="7961312at2"/>
<protein>
    <submittedName>
        <fullName evidence="1">Uncharacterized protein</fullName>
    </submittedName>
</protein>
<accession>A0A1I1QND2</accession>